<dbReference type="InterPro" id="IPR036663">
    <property type="entry name" value="Fumarylacetoacetase_C_sf"/>
</dbReference>
<dbReference type="PANTHER" id="PTHR42796">
    <property type="entry name" value="FUMARYLACETOACETATE HYDROLASE DOMAIN-CONTAINING PROTEIN 2A-RELATED"/>
    <property type="match status" value="1"/>
</dbReference>
<proteinExistence type="inferred from homology"/>
<dbReference type="GeneID" id="66566903"/>
<dbReference type="Proteomes" id="UP000231901">
    <property type="component" value="Chromosome"/>
</dbReference>
<accession>A0A2K8QS56</accession>
<organism evidence="4 5">
    <name type="scientific">Dickeya fangzhongdai</name>
    <dbReference type="NCBI Taxonomy" id="1778540"/>
    <lineage>
        <taxon>Bacteria</taxon>
        <taxon>Pseudomonadati</taxon>
        <taxon>Pseudomonadota</taxon>
        <taxon>Gammaproteobacteria</taxon>
        <taxon>Enterobacterales</taxon>
        <taxon>Pectobacteriaceae</taxon>
        <taxon>Dickeya</taxon>
    </lineage>
</organism>
<dbReference type="PANTHER" id="PTHR42796:SF4">
    <property type="entry name" value="FUMARYLACETOACETATE HYDROLASE DOMAIN-CONTAINING PROTEIN 2A"/>
    <property type="match status" value="1"/>
</dbReference>
<keyword evidence="5" id="KW-1185">Reference proteome</keyword>
<dbReference type="RefSeq" id="WP_100850308.1">
    <property type="nucleotide sequence ID" value="NZ_BMJF01000007.1"/>
</dbReference>
<dbReference type="GO" id="GO:0044281">
    <property type="term" value="P:small molecule metabolic process"/>
    <property type="evidence" value="ECO:0007669"/>
    <property type="project" value="UniProtKB-ARBA"/>
</dbReference>
<evidence type="ECO:0000259" key="3">
    <source>
        <dbReference type="Pfam" id="PF01557"/>
    </source>
</evidence>
<dbReference type="Pfam" id="PF01557">
    <property type="entry name" value="FAA_hydrolase"/>
    <property type="match status" value="1"/>
</dbReference>
<dbReference type="FunFam" id="3.90.850.10:FF:000008">
    <property type="entry name" value="FAA hydrolase family protein"/>
    <property type="match status" value="1"/>
</dbReference>
<dbReference type="InterPro" id="IPR011234">
    <property type="entry name" value="Fumarylacetoacetase-like_C"/>
</dbReference>
<dbReference type="AlphaFoldDB" id="A0A2K8QS56"/>
<dbReference type="InterPro" id="IPR051121">
    <property type="entry name" value="FAH"/>
</dbReference>
<dbReference type="Gene3D" id="3.90.850.10">
    <property type="entry name" value="Fumarylacetoacetase-like, C-terminal domain"/>
    <property type="match status" value="1"/>
</dbReference>
<gene>
    <name evidence="4" type="ORF">CVE23_21525</name>
</gene>
<feature type="domain" description="Fumarylacetoacetase-like C-terminal" evidence="3">
    <location>
        <begin position="75"/>
        <end position="276"/>
    </location>
</feature>
<reference evidence="5" key="1">
    <citation type="journal article" date="2018" name="Genome Announc.">
        <title>Complete genome sequence of a Dickeya fangzhongdai type strain causing bleeding canker of pear tree trunks.</title>
        <authorList>
            <person name="Zhao Y."/>
            <person name="Tian Y."/>
            <person name="Li X."/>
            <person name="Hu B."/>
        </authorList>
    </citation>
    <scope>NUCLEOTIDE SEQUENCE [LARGE SCALE GENOMIC DNA]</scope>
    <source>
        <strain evidence="5">DSM 101947</strain>
    </source>
</reference>
<protein>
    <submittedName>
        <fullName evidence="4">5-oxopent-3-ene-1,2,5-tricarboxylate decarboxylase</fullName>
    </submittedName>
</protein>
<evidence type="ECO:0000313" key="5">
    <source>
        <dbReference type="Proteomes" id="UP000231901"/>
    </source>
</evidence>
<dbReference type="SUPFAM" id="SSF56529">
    <property type="entry name" value="FAH"/>
    <property type="match status" value="1"/>
</dbReference>
<comment type="similarity">
    <text evidence="1">Belongs to the FAH family.</text>
</comment>
<evidence type="ECO:0000256" key="2">
    <source>
        <dbReference type="ARBA" id="ARBA00022723"/>
    </source>
</evidence>
<sequence>MKLASFINPQTGAKSVGLVNEGGLIDLGHRLSGRVTDLAALLRADALTTLPQHGATADFHLDEVTFLPVIERPSKILCVGMNYMEKRIEFEQTTDAPTLFIRFADTLCGHQQPLLKPASTNEFDYEGELAVIIGKHADNVSRDKALDVVAGYSCFMDGSVRDMQYSWFTSGKNWRRTGGFGPWLVTADEIGDPQRLSISTYLNGNRVQHDNTGNMVRSVAELIEYISRFTPLSPGDVIITGSPGGVGKKRTPPLFMREGDVVEVEIGGIGRLVNRIATPQPADGSHAPRPVSCAV</sequence>
<dbReference type="EMBL" id="CP025003">
    <property type="protein sequence ID" value="ATZ96321.1"/>
    <property type="molecule type" value="Genomic_DNA"/>
</dbReference>
<dbReference type="KEGG" id="dfn:CVE23_21525"/>
<name>A0A2K8QS56_9GAMM</name>
<dbReference type="GO" id="GO:0003824">
    <property type="term" value="F:catalytic activity"/>
    <property type="evidence" value="ECO:0007669"/>
    <property type="project" value="InterPro"/>
</dbReference>
<evidence type="ECO:0000313" key="4">
    <source>
        <dbReference type="EMBL" id="ATZ96321.1"/>
    </source>
</evidence>
<evidence type="ECO:0000256" key="1">
    <source>
        <dbReference type="ARBA" id="ARBA00010211"/>
    </source>
</evidence>
<keyword evidence="2" id="KW-0479">Metal-binding</keyword>
<dbReference type="GO" id="GO:0046872">
    <property type="term" value="F:metal ion binding"/>
    <property type="evidence" value="ECO:0007669"/>
    <property type="project" value="UniProtKB-KW"/>
</dbReference>